<evidence type="ECO:0000256" key="2">
    <source>
        <dbReference type="ARBA" id="ARBA00023136"/>
    </source>
</evidence>
<dbReference type="Proteomes" id="UP001198402">
    <property type="component" value="Unassembled WGS sequence"/>
</dbReference>
<comment type="caution">
    <text evidence="6">The sequence shown here is derived from an EMBL/GenBank/DDBJ whole genome shotgun (WGS) entry which is preliminary data.</text>
</comment>
<evidence type="ECO:0000259" key="5">
    <source>
        <dbReference type="Pfam" id="PF00593"/>
    </source>
</evidence>
<accession>A0ABS7Y3B9</accession>
<keyword evidence="4" id="KW-0732">Signal</keyword>
<keyword evidence="7" id="KW-1185">Reference proteome</keyword>
<dbReference type="InterPro" id="IPR036942">
    <property type="entry name" value="Beta-barrel_TonB_sf"/>
</dbReference>
<dbReference type="InterPro" id="IPR008969">
    <property type="entry name" value="CarboxyPept-like_regulatory"/>
</dbReference>
<gene>
    <name evidence="6" type="ORF">LBV24_14475</name>
</gene>
<dbReference type="EMBL" id="JAIUJS010000011">
    <property type="protein sequence ID" value="MCA0154433.1"/>
    <property type="molecule type" value="Genomic_DNA"/>
</dbReference>
<dbReference type="Gene3D" id="2.60.40.1120">
    <property type="entry name" value="Carboxypeptidase-like, regulatory domain"/>
    <property type="match status" value="1"/>
</dbReference>
<feature type="domain" description="TonB-dependent receptor-like beta-barrel" evidence="5">
    <location>
        <begin position="380"/>
        <end position="806"/>
    </location>
</feature>
<evidence type="ECO:0000256" key="4">
    <source>
        <dbReference type="SAM" id="SignalP"/>
    </source>
</evidence>
<keyword evidence="2" id="KW-0472">Membrane</keyword>
<dbReference type="Pfam" id="PF13715">
    <property type="entry name" value="CarbopepD_reg_2"/>
    <property type="match status" value="1"/>
</dbReference>
<evidence type="ECO:0000313" key="7">
    <source>
        <dbReference type="Proteomes" id="UP001198402"/>
    </source>
</evidence>
<keyword evidence="3" id="KW-0998">Cell outer membrane</keyword>
<feature type="chain" id="PRO_5045679396" evidence="4">
    <location>
        <begin position="22"/>
        <end position="847"/>
    </location>
</feature>
<evidence type="ECO:0000256" key="3">
    <source>
        <dbReference type="ARBA" id="ARBA00023237"/>
    </source>
</evidence>
<comment type="subcellular location">
    <subcellularLocation>
        <location evidence="1">Cell outer membrane</location>
    </subcellularLocation>
</comment>
<name>A0ABS7Y3B9_9FLAO</name>
<evidence type="ECO:0000313" key="6">
    <source>
        <dbReference type="EMBL" id="MCA0154433.1"/>
    </source>
</evidence>
<feature type="signal peptide" evidence="4">
    <location>
        <begin position="1"/>
        <end position="21"/>
    </location>
</feature>
<evidence type="ECO:0000256" key="1">
    <source>
        <dbReference type="ARBA" id="ARBA00004442"/>
    </source>
</evidence>
<dbReference type="SUPFAM" id="SSF49464">
    <property type="entry name" value="Carboxypeptidase regulatory domain-like"/>
    <property type="match status" value="1"/>
</dbReference>
<sequence>MRLNKLLFIILTCCLNLIIHAQNNRSVLLVDYVKEIEQAFDVKFSYSVNEVSTVEIERPINVTELKAIINYLNDNTLLKFSFINERYITISTLNKTISICGLVITKDEDLPLMGATASISNTNIGAITSSDGLFYLSHIPVDAIVNISYLGYETKSLGVTALRGESNCQNIILNPKEQQLNEILITKFLTTGLQKRRDGSTQLNSAKFGILPGLTEPDILQSIQALPGVESIDESISNINVRGGTNDQNLMLWNNIKMYHTGHFFGLISAYNPYLTDEVVVAKNGTSSEFSDGVSSTVNMNSKHEVSTKINGGVGANLLHADGYIEMPVNDKLGIQLSARRSYTDYFTTPTYDNYFNRSFQDSEITTNSDNINESDRDSEFYFYDYSAQILYQINPKHRIKTNLIGINNNLNYHESFTDSDNNVQSKTSSLKQQNLGFGGEWDAKWSQKFSTNLSSYYSKYNVDAVDFRIETDQKLTQSNEVLETGIKLNTNYKISDKLKLLNGYQFTEVGILNETTVSAPSLTRTKKDVLLNHALFSELEYSSNTTYLRLGVRGNYFEKFDKLIIEPRLNFRRQLLKRLALKIQGEFKNQSATQVIDFQDDFLGVENRRWILANNETIPISESKQASMGLEYDKNNLLIDIEGFYKTVDGITVSNQGFYNNFQFLNAIGGYEVKGLEFLANKTGNYYSVWVSYTYSINDYEFNSLTPSFFPNNVDIRHSVAGAVNLDVLDNVKVSLGGMYRSGRPFTRPVEGNETLQDGNNTFVNYDSPNAENLDYFMRLDGSLSYRFNISNNVNTILRVGVINILDRKNTINKYYEVDPNDANNAIEIENKSLGLTPNISWRLQF</sequence>
<dbReference type="SUPFAM" id="SSF56935">
    <property type="entry name" value="Porins"/>
    <property type="match status" value="1"/>
</dbReference>
<protein>
    <submittedName>
        <fullName evidence="6">Carboxypeptidase-like regulatory domain-containing protein</fullName>
    </submittedName>
</protein>
<dbReference type="InterPro" id="IPR000531">
    <property type="entry name" value="Beta-barrel_TonB"/>
</dbReference>
<reference evidence="7" key="1">
    <citation type="submission" date="2023-07" db="EMBL/GenBank/DDBJ databases">
        <authorList>
            <person name="Yue Y."/>
        </authorList>
    </citation>
    <scope>NUCLEOTIDE SEQUENCE [LARGE SCALE GENOMIC DNA]</scope>
    <source>
        <strain evidence="7">2Y89</strain>
    </source>
</reference>
<proteinExistence type="predicted"/>
<dbReference type="Gene3D" id="2.40.170.20">
    <property type="entry name" value="TonB-dependent receptor, beta-barrel domain"/>
    <property type="match status" value="1"/>
</dbReference>
<dbReference type="Pfam" id="PF00593">
    <property type="entry name" value="TonB_dep_Rec_b-barrel"/>
    <property type="match status" value="1"/>
</dbReference>
<dbReference type="RefSeq" id="WP_224479379.1">
    <property type="nucleotide sequence ID" value="NZ_JAIUJS010000011.1"/>
</dbReference>
<organism evidence="6 7">
    <name type="scientific">Winogradskyella vincentii</name>
    <dbReference type="NCBI Taxonomy" id="2877122"/>
    <lineage>
        <taxon>Bacteria</taxon>
        <taxon>Pseudomonadati</taxon>
        <taxon>Bacteroidota</taxon>
        <taxon>Flavobacteriia</taxon>
        <taxon>Flavobacteriales</taxon>
        <taxon>Flavobacteriaceae</taxon>
        <taxon>Winogradskyella</taxon>
    </lineage>
</organism>